<dbReference type="PANTHER" id="PTHR15337:SF11">
    <property type="entry name" value="THIOREDOXIN DOMAIN-CONTAINING PROTEIN"/>
    <property type="match status" value="1"/>
</dbReference>
<evidence type="ECO:0000313" key="5">
    <source>
        <dbReference type="Proteomes" id="UP000000420"/>
    </source>
</evidence>
<dbReference type="Proteomes" id="UP000000420">
    <property type="component" value="Chromosome"/>
</dbReference>
<dbReference type="EMBL" id="CP000050">
    <property type="protein sequence ID" value="AAY50935.1"/>
    <property type="molecule type" value="Genomic_DNA"/>
</dbReference>
<dbReference type="InterPro" id="IPR036249">
    <property type="entry name" value="Thioredoxin-like_sf"/>
</dbReference>
<accession>A0A0H2XBJ1</accession>
<dbReference type="Pfam" id="PF13899">
    <property type="entry name" value="Thioredoxin_7"/>
    <property type="match status" value="1"/>
</dbReference>
<sequence>MKLSCRRPRPLSIALLAVLATLTACDKPTPSAHAQASPTAAPAAHAGIAWREGGLEAAFAEARDSGKPILLYWGAAWCAPCNRLKATLFQDPAFIAQTRHFVAVHLDGDAEGTLDWGERFGIKGYPTIIVLRSDRSEVTRLAGNSDTARLADVLRVVATSTTTVKQLLDKAQHAPQELSADDWAVLGNYGWGMDDSLVKSGELPALLARLSERAPQPSLRRRFALAAIVAPEDPPTPSPANRAVLEAILADPAEVRANLSTLNYVPAWLVKAGSTDAGQRASLSAKLDQALDAVYADPGVPINDRLETAFAKIELARLAQGQPTETAPKEPQPPLPAAVVETVHQRVQTIVAAARTAEEHQSITDSAAALLSEVGDSSGAEQLLLAEVGRSKTPYYYMPRLSQLAEERGDRKTALSWLKKNYTTASSPVARAQSGARYADGLIRLSPEDSAAIEAVATQAIGALAAQSDADRQRSRKRFARLGSALKTWSKQHQQEGTAVLARLRQKMQASCGGKNTSECTSWLS</sequence>
<gene>
    <name evidence="4" type="ordered locus">XC_3895</name>
</gene>
<dbReference type="GO" id="GO:0016853">
    <property type="term" value="F:isomerase activity"/>
    <property type="evidence" value="ECO:0007669"/>
    <property type="project" value="UniProtKB-KW"/>
</dbReference>
<dbReference type="InterPro" id="IPR051099">
    <property type="entry name" value="AGR/TXD"/>
</dbReference>
<dbReference type="PANTHER" id="PTHR15337">
    <property type="entry name" value="ANTERIOR GRADIENT PROTEIN-RELATED"/>
    <property type="match status" value="1"/>
</dbReference>
<dbReference type="HOGENOM" id="CLU_022172_0_0_6"/>
<dbReference type="CDD" id="cd02947">
    <property type="entry name" value="TRX_family"/>
    <property type="match status" value="1"/>
</dbReference>
<organism evidence="4 5">
    <name type="scientific">Xanthomonas campestris pv. campestris (strain 8004)</name>
    <dbReference type="NCBI Taxonomy" id="314565"/>
    <lineage>
        <taxon>Bacteria</taxon>
        <taxon>Pseudomonadati</taxon>
        <taxon>Pseudomonadota</taxon>
        <taxon>Gammaproteobacteria</taxon>
        <taxon>Lysobacterales</taxon>
        <taxon>Lysobacteraceae</taxon>
        <taxon>Xanthomonas</taxon>
    </lineage>
</organism>
<dbReference type="RefSeq" id="WP_011038903.1">
    <property type="nucleotide sequence ID" value="NC_007086.1"/>
</dbReference>
<proteinExistence type="predicted"/>
<name>A0A0H2XBJ1_XANC8</name>
<keyword evidence="1 2" id="KW-0732">Signal</keyword>
<evidence type="ECO:0000256" key="2">
    <source>
        <dbReference type="SAM" id="SignalP"/>
    </source>
</evidence>
<evidence type="ECO:0000256" key="1">
    <source>
        <dbReference type="ARBA" id="ARBA00022729"/>
    </source>
</evidence>
<feature type="signal peptide" evidence="2">
    <location>
        <begin position="1"/>
        <end position="26"/>
    </location>
</feature>
<feature type="domain" description="Thioredoxin" evidence="3">
    <location>
        <begin position="35"/>
        <end position="173"/>
    </location>
</feature>
<dbReference type="PROSITE" id="PS51352">
    <property type="entry name" value="THIOREDOXIN_2"/>
    <property type="match status" value="1"/>
</dbReference>
<reference evidence="4 5" key="1">
    <citation type="journal article" date="2005" name="Genome Res.">
        <title>Comparative and functional genomic analyses of the pathogenicity of phytopathogen Xanthomonas campestris pv. campestris.</title>
        <authorList>
            <person name="Qian W."/>
            <person name="Jia Y."/>
            <person name="Ren S.X."/>
            <person name="He Y.Q."/>
            <person name="Feng J.X."/>
            <person name="Lu L.F."/>
            <person name="Sun Q."/>
            <person name="Ying G."/>
            <person name="Tang D.J."/>
            <person name="Tang H."/>
            <person name="Wu W."/>
            <person name="Hao P."/>
            <person name="Wang L."/>
            <person name="Jiang B.L."/>
            <person name="Zeng S."/>
            <person name="Gu W.Y."/>
            <person name="Lu G."/>
            <person name="Rong L."/>
            <person name="Tian Y."/>
            <person name="Yao Z."/>
            <person name="Fu G."/>
            <person name="Chen B."/>
            <person name="Fang R."/>
            <person name="Qiang B."/>
            <person name="Chen Z."/>
            <person name="Zhao G.P."/>
            <person name="Tang J.L."/>
            <person name="He C."/>
        </authorList>
    </citation>
    <scope>NUCLEOTIDE SEQUENCE [LARGE SCALE GENOMIC DNA]</scope>
    <source>
        <strain evidence="4 5">8004</strain>
    </source>
</reference>
<dbReference type="Gene3D" id="3.40.30.10">
    <property type="entry name" value="Glutaredoxin"/>
    <property type="match status" value="1"/>
</dbReference>
<evidence type="ECO:0000259" key="3">
    <source>
        <dbReference type="PROSITE" id="PS51352"/>
    </source>
</evidence>
<evidence type="ECO:0000313" key="4">
    <source>
        <dbReference type="EMBL" id="AAY50935.1"/>
    </source>
</evidence>
<dbReference type="KEGG" id="xcb:XC_3895"/>
<dbReference type="InterPro" id="IPR013766">
    <property type="entry name" value="Thioredoxin_domain"/>
</dbReference>
<feature type="chain" id="PRO_5002601062" evidence="2">
    <location>
        <begin position="27"/>
        <end position="525"/>
    </location>
</feature>
<dbReference type="SUPFAM" id="SSF52833">
    <property type="entry name" value="Thioredoxin-like"/>
    <property type="match status" value="1"/>
</dbReference>
<dbReference type="AlphaFoldDB" id="A0A0H2XBJ1"/>
<protein>
    <submittedName>
        <fullName evidence="4">Disulphide-isomerase</fullName>
    </submittedName>
</protein>
<keyword evidence="4" id="KW-0413">Isomerase</keyword>
<dbReference type="PROSITE" id="PS51257">
    <property type="entry name" value="PROKAR_LIPOPROTEIN"/>
    <property type="match status" value="1"/>
</dbReference>